<feature type="repeat" description="ANK" evidence="7">
    <location>
        <begin position="125"/>
        <end position="148"/>
    </location>
</feature>
<feature type="transmembrane region" description="Helical" evidence="8">
    <location>
        <begin position="433"/>
        <end position="455"/>
    </location>
</feature>
<keyword evidence="4 8" id="KW-1133">Transmembrane helix</keyword>
<dbReference type="PANTHER" id="PTHR24186">
    <property type="entry name" value="PROTEIN PHOSPHATASE 1 REGULATORY SUBUNIT"/>
    <property type="match status" value="1"/>
</dbReference>
<dbReference type="InterPro" id="IPR002110">
    <property type="entry name" value="Ankyrin_rpt"/>
</dbReference>
<dbReference type="Gene3D" id="1.25.40.20">
    <property type="entry name" value="Ankyrin repeat-containing domain"/>
    <property type="match status" value="1"/>
</dbReference>
<dbReference type="PANTHER" id="PTHR24186:SF37">
    <property type="entry name" value="PGG DOMAIN-CONTAINING PROTEIN"/>
    <property type="match status" value="1"/>
</dbReference>
<dbReference type="SMART" id="SM00248">
    <property type="entry name" value="ANK"/>
    <property type="match status" value="5"/>
</dbReference>
<keyword evidence="6 8" id="KW-0472">Membrane</keyword>
<dbReference type="InterPro" id="IPR026961">
    <property type="entry name" value="PGG_dom"/>
</dbReference>
<evidence type="ECO:0000313" key="11">
    <source>
        <dbReference type="Proteomes" id="UP001396334"/>
    </source>
</evidence>
<protein>
    <recommendedName>
        <fullName evidence="9">PGG domain-containing protein</fullName>
    </recommendedName>
</protein>
<dbReference type="InterPro" id="IPR036770">
    <property type="entry name" value="Ankyrin_rpt-contain_sf"/>
</dbReference>
<accession>A0ABR2PN23</accession>
<evidence type="ECO:0000256" key="5">
    <source>
        <dbReference type="ARBA" id="ARBA00023043"/>
    </source>
</evidence>
<keyword evidence="2 8" id="KW-0812">Transmembrane</keyword>
<dbReference type="PROSITE" id="PS50088">
    <property type="entry name" value="ANK_REPEAT"/>
    <property type="match status" value="1"/>
</dbReference>
<comment type="caution">
    <text evidence="10">The sequence shown here is derived from an EMBL/GenBank/DDBJ whole genome shotgun (WGS) entry which is preliminary data.</text>
</comment>
<keyword evidence="3" id="KW-0677">Repeat</keyword>
<dbReference type="EMBL" id="JBBPBN010000056">
    <property type="protein sequence ID" value="KAK8989704.1"/>
    <property type="molecule type" value="Genomic_DNA"/>
</dbReference>
<organism evidence="10 11">
    <name type="scientific">Hibiscus sabdariffa</name>
    <name type="common">roselle</name>
    <dbReference type="NCBI Taxonomy" id="183260"/>
    <lineage>
        <taxon>Eukaryota</taxon>
        <taxon>Viridiplantae</taxon>
        <taxon>Streptophyta</taxon>
        <taxon>Embryophyta</taxon>
        <taxon>Tracheophyta</taxon>
        <taxon>Spermatophyta</taxon>
        <taxon>Magnoliopsida</taxon>
        <taxon>eudicotyledons</taxon>
        <taxon>Gunneridae</taxon>
        <taxon>Pentapetalae</taxon>
        <taxon>rosids</taxon>
        <taxon>malvids</taxon>
        <taxon>Malvales</taxon>
        <taxon>Malvaceae</taxon>
        <taxon>Malvoideae</taxon>
        <taxon>Hibiscus</taxon>
    </lineage>
</organism>
<dbReference type="Pfam" id="PF12796">
    <property type="entry name" value="Ank_2"/>
    <property type="match status" value="2"/>
</dbReference>
<evidence type="ECO:0000256" key="7">
    <source>
        <dbReference type="PROSITE-ProRule" id="PRU00023"/>
    </source>
</evidence>
<feature type="transmembrane region" description="Helical" evidence="8">
    <location>
        <begin position="358"/>
        <end position="380"/>
    </location>
</feature>
<dbReference type="Pfam" id="PF13962">
    <property type="entry name" value="PGG"/>
    <property type="match status" value="1"/>
</dbReference>
<name>A0ABR2PN23_9ROSI</name>
<proteinExistence type="predicted"/>
<comment type="subcellular location">
    <subcellularLocation>
        <location evidence="1">Membrane</location>
        <topology evidence="1">Multi-pass membrane protein</topology>
    </subcellularLocation>
</comment>
<feature type="domain" description="PGG" evidence="9">
    <location>
        <begin position="313"/>
        <end position="415"/>
    </location>
</feature>
<dbReference type="Proteomes" id="UP001396334">
    <property type="component" value="Unassembled WGS sequence"/>
</dbReference>
<reference evidence="10 11" key="1">
    <citation type="journal article" date="2024" name="G3 (Bethesda)">
        <title>Genome assembly of Hibiscus sabdariffa L. provides insights into metabolisms of medicinal natural products.</title>
        <authorList>
            <person name="Kim T."/>
        </authorList>
    </citation>
    <scope>NUCLEOTIDE SEQUENCE [LARGE SCALE GENOMIC DNA]</scope>
    <source>
        <strain evidence="10">TK-2024</strain>
        <tissue evidence="10">Old leaves</tissue>
    </source>
</reference>
<dbReference type="SUPFAM" id="SSF48403">
    <property type="entry name" value="Ankyrin repeat"/>
    <property type="match status" value="1"/>
</dbReference>
<evidence type="ECO:0000256" key="2">
    <source>
        <dbReference type="ARBA" id="ARBA00022692"/>
    </source>
</evidence>
<evidence type="ECO:0000256" key="4">
    <source>
        <dbReference type="ARBA" id="ARBA00022989"/>
    </source>
</evidence>
<sequence>MSSKLTKCGPKRAFLASEKMDMERSVYEAAISGNIAAIDALLREDELILDRVSLTCFHETPLHIAMMRGHLHFAASLLSRRPRFSDEIDSLHRLPIHLAAIEGHAELVEQLLDVNPSCCSVRDQDGRTPLHLAAMKGRVDVMNVLIRRCPKSIEEKLCRGETSLHLCVRFNQLEALMLLVEASSEWNAAFVTVQDDAGNTILHLATFLKHLEIVRYLVSLPRIRSEINAVNRMGFTVLDLLEQFPKDFKSLEIENILMKAVANRVEGPSNEIVGARTQRLLPNADRMKSETKAMKSSWFVRLHQACNKYLKHQVAFNPPGGVWQQHYHKKTEPICWRSQDGVCQPGTSILAYVYPSDYFSLIVFATVSFFASISIVMLGISGLPLKNKVSTWLMTVAMIIAITFTTLTYLYSMVLVTPDYMLSQANKAYNNTFYFWLSLLGIVALFATLRLLLWLGQVRRPKFMCLSRTESPTPTNYNIPN</sequence>
<evidence type="ECO:0000313" key="10">
    <source>
        <dbReference type="EMBL" id="KAK8989704.1"/>
    </source>
</evidence>
<gene>
    <name evidence="10" type="ORF">V6N11_064121</name>
</gene>
<dbReference type="PROSITE" id="PS50297">
    <property type="entry name" value="ANK_REP_REGION"/>
    <property type="match status" value="1"/>
</dbReference>
<evidence type="ECO:0000256" key="1">
    <source>
        <dbReference type="ARBA" id="ARBA00004141"/>
    </source>
</evidence>
<keyword evidence="11" id="KW-1185">Reference proteome</keyword>
<keyword evidence="5 7" id="KW-0040">ANK repeat</keyword>
<evidence type="ECO:0000256" key="6">
    <source>
        <dbReference type="ARBA" id="ARBA00023136"/>
    </source>
</evidence>
<evidence type="ECO:0000259" key="9">
    <source>
        <dbReference type="Pfam" id="PF13962"/>
    </source>
</evidence>
<feature type="transmembrane region" description="Helical" evidence="8">
    <location>
        <begin position="392"/>
        <end position="413"/>
    </location>
</feature>
<evidence type="ECO:0000256" key="3">
    <source>
        <dbReference type="ARBA" id="ARBA00022737"/>
    </source>
</evidence>
<evidence type="ECO:0000256" key="8">
    <source>
        <dbReference type="SAM" id="Phobius"/>
    </source>
</evidence>